<sequence>MILGYFALAWLVGLSILTITAISEKAKTADEIDANFIITSVIMIAMVGTPLVYVAQQVFGQGGG</sequence>
<gene>
    <name evidence="2" type="ORF">ACFSUB_04275</name>
</gene>
<keyword evidence="1" id="KW-0472">Membrane</keyword>
<accession>A0ABW5SYR2</accession>
<feature type="transmembrane region" description="Helical" evidence="1">
    <location>
        <begin position="34"/>
        <end position="55"/>
    </location>
</feature>
<evidence type="ECO:0008006" key="4">
    <source>
        <dbReference type="Google" id="ProtNLM"/>
    </source>
</evidence>
<name>A0ABW5SYR2_9BACI</name>
<keyword evidence="3" id="KW-1185">Reference proteome</keyword>
<evidence type="ECO:0000313" key="2">
    <source>
        <dbReference type="EMBL" id="MFD2704671.1"/>
    </source>
</evidence>
<evidence type="ECO:0000256" key="1">
    <source>
        <dbReference type="SAM" id="Phobius"/>
    </source>
</evidence>
<keyword evidence="1" id="KW-1133">Transmembrane helix</keyword>
<protein>
    <recommendedName>
        <fullName evidence="4">TMhelix containing protein</fullName>
    </recommendedName>
</protein>
<feature type="transmembrane region" description="Helical" evidence="1">
    <location>
        <begin position="6"/>
        <end position="22"/>
    </location>
</feature>
<comment type="caution">
    <text evidence="2">The sequence shown here is derived from an EMBL/GenBank/DDBJ whole genome shotgun (WGS) entry which is preliminary data.</text>
</comment>
<dbReference type="Proteomes" id="UP001597520">
    <property type="component" value="Unassembled WGS sequence"/>
</dbReference>
<reference evidence="3" key="1">
    <citation type="journal article" date="2019" name="Int. J. Syst. Evol. Microbiol.">
        <title>The Global Catalogue of Microorganisms (GCM) 10K type strain sequencing project: providing services to taxonomists for standard genome sequencing and annotation.</title>
        <authorList>
            <consortium name="The Broad Institute Genomics Platform"/>
            <consortium name="The Broad Institute Genome Sequencing Center for Infectious Disease"/>
            <person name="Wu L."/>
            <person name="Ma J."/>
        </authorList>
    </citation>
    <scope>NUCLEOTIDE SEQUENCE [LARGE SCALE GENOMIC DNA]</scope>
    <source>
        <strain evidence="3">KCTC 33792</strain>
    </source>
</reference>
<keyword evidence="1" id="KW-0812">Transmembrane</keyword>
<organism evidence="2 3">
    <name type="scientific">Salibacterium lacus</name>
    <dbReference type="NCBI Taxonomy" id="1898109"/>
    <lineage>
        <taxon>Bacteria</taxon>
        <taxon>Bacillati</taxon>
        <taxon>Bacillota</taxon>
        <taxon>Bacilli</taxon>
        <taxon>Bacillales</taxon>
        <taxon>Bacillaceae</taxon>
    </lineage>
</organism>
<dbReference type="RefSeq" id="WP_380711948.1">
    <property type="nucleotide sequence ID" value="NZ_JBHUML010000002.1"/>
</dbReference>
<proteinExistence type="predicted"/>
<evidence type="ECO:0000313" key="3">
    <source>
        <dbReference type="Proteomes" id="UP001597520"/>
    </source>
</evidence>
<dbReference type="EMBL" id="JBHUML010000002">
    <property type="protein sequence ID" value="MFD2704671.1"/>
    <property type="molecule type" value="Genomic_DNA"/>
</dbReference>